<name>A0A395T7W0_9HYPO</name>
<comment type="caution">
    <text evidence="1">The sequence shown here is derived from an EMBL/GenBank/DDBJ whole genome shotgun (WGS) entry which is preliminary data.</text>
</comment>
<evidence type="ECO:0000313" key="2">
    <source>
        <dbReference type="Proteomes" id="UP000266234"/>
    </source>
</evidence>
<organism evidence="1 2">
    <name type="scientific">Fusarium longipes</name>
    <dbReference type="NCBI Taxonomy" id="694270"/>
    <lineage>
        <taxon>Eukaryota</taxon>
        <taxon>Fungi</taxon>
        <taxon>Dikarya</taxon>
        <taxon>Ascomycota</taxon>
        <taxon>Pezizomycotina</taxon>
        <taxon>Sordariomycetes</taxon>
        <taxon>Hypocreomycetidae</taxon>
        <taxon>Hypocreales</taxon>
        <taxon>Nectriaceae</taxon>
        <taxon>Fusarium</taxon>
    </lineage>
</organism>
<keyword evidence="2" id="KW-1185">Reference proteome</keyword>
<gene>
    <name evidence="1" type="ORF">FLONG3_1343</name>
</gene>
<reference evidence="1 2" key="1">
    <citation type="journal article" date="2018" name="PLoS Pathog.">
        <title>Evolution of structural diversity of trichothecenes, a family of toxins produced by plant pathogenic and entomopathogenic fungi.</title>
        <authorList>
            <person name="Proctor R.H."/>
            <person name="McCormick S.P."/>
            <person name="Kim H.S."/>
            <person name="Cardoza R.E."/>
            <person name="Stanley A.M."/>
            <person name="Lindo L."/>
            <person name="Kelly A."/>
            <person name="Brown D.W."/>
            <person name="Lee T."/>
            <person name="Vaughan M.M."/>
            <person name="Alexander N.J."/>
            <person name="Busman M."/>
            <person name="Gutierrez S."/>
        </authorList>
    </citation>
    <scope>NUCLEOTIDE SEQUENCE [LARGE SCALE GENOMIC DNA]</scope>
    <source>
        <strain evidence="1 2">NRRL 20695</strain>
    </source>
</reference>
<dbReference type="AlphaFoldDB" id="A0A395T7W0"/>
<evidence type="ECO:0000313" key="1">
    <source>
        <dbReference type="EMBL" id="RGP80509.1"/>
    </source>
</evidence>
<sequence>MGPYVQPTITFHFVVRHLSKSHSFAQMIVPLQHLLTTPHIVDVPARDETSLLPLLGHQAMNLEGLDRSTTNQDPFPSINSDNEGRPALDIAQVTETIRTIRLDVSSENVIISRTASFEQERGSHPNSLVAIVDAVVSRLQLPEKSSIRAWLYPENTFSETW</sequence>
<proteinExistence type="predicted"/>
<dbReference type="EMBL" id="PXOG01000029">
    <property type="protein sequence ID" value="RGP80509.1"/>
    <property type="molecule type" value="Genomic_DNA"/>
</dbReference>
<protein>
    <submittedName>
        <fullName evidence="1">Uncharacterized protein</fullName>
    </submittedName>
</protein>
<dbReference type="STRING" id="694270.A0A395T7W0"/>
<accession>A0A395T7W0</accession>
<dbReference type="OrthoDB" id="5105045at2759"/>
<dbReference type="Proteomes" id="UP000266234">
    <property type="component" value="Unassembled WGS sequence"/>
</dbReference>